<protein>
    <submittedName>
        <fullName evidence="1">Uncharacterized protein</fullName>
    </submittedName>
</protein>
<dbReference type="Proteomes" id="UP000483432">
    <property type="component" value="Unassembled WGS sequence"/>
</dbReference>
<dbReference type="AlphaFoldDB" id="A0A7C9NSJ5"/>
<organism evidence="1 2">
    <name type="scientific">Sulfuriferula multivorans</name>
    <dbReference type="NCBI Taxonomy" id="1559896"/>
    <lineage>
        <taxon>Bacteria</taxon>
        <taxon>Pseudomonadati</taxon>
        <taxon>Pseudomonadota</taxon>
        <taxon>Betaproteobacteria</taxon>
        <taxon>Nitrosomonadales</taxon>
        <taxon>Sulfuricellaceae</taxon>
        <taxon>Sulfuriferula</taxon>
    </lineage>
</organism>
<gene>
    <name evidence="1" type="ORF">GZ085_00340</name>
</gene>
<dbReference type="EMBL" id="JAAFGW010000003">
    <property type="protein sequence ID" value="NDP46840.1"/>
    <property type="molecule type" value="Genomic_DNA"/>
</dbReference>
<evidence type="ECO:0000313" key="2">
    <source>
        <dbReference type="Proteomes" id="UP000483432"/>
    </source>
</evidence>
<sequence length="73" mass="7999">MKPANQILRGQKQLAAEAGSRRQLYRFFELGFLQKKFEGGLLVSSVCEIQAASLTLFDAVTDGSVRGRGRPGK</sequence>
<accession>A0A7C9NSJ5</accession>
<name>A0A7C9NSJ5_9PROT</name>
<reference evidence="1 2" key="1">
    <citation type="submission" date="2019-09" db="EMBL/GenBank/DDBJ databases">
        <title>H2 Metabolism Revealed by Metagenomic Analysis in Subglacial Sediment of East Antarctica.</title>
        <authorList>
            <person name="Yang Z."/>
            <person name="Zhang Y."/>
            <person name="Lv Y."/>
            <person name="Yan W."/>
            <person name="Xiao X."/>
            <person name="Sun B."/>
            <person name="Ma H."/>
        </authorList>
    </citation>
    <scope>NUCLEOTIDE SEQUENCE [LARGE SCALE GENOMIC DNA]</scope>
    <source>
        <strain evidence="1">Bin2_2</strain>
    </source>
</reference>
<comment type="caution">
    <text evidence="1">The sequence shown here is derived from an EMBL/GenBank/DDBJ whole genome shotgun (WGS) entry which is preliminary data.</text>
</comment>
<evidence type="ECO:0000313" key="1">
    <source>
        <dbReference type="EMBL" id="NDP46840.1"/>
    </source>
</evidence>
<proteinExistence type="predicted"/>